<reference evidence="1 2" key="1">
    <citation type="submission" date="2019-06" db="EMBL/GenBank/DDBJ databases">
        <title>Genomic Encyclopedia of Archaeal and Bacterial Type Strains, Phase II (KMG-II): from individual species to whole genera.</title>
        <authorList>
            <person name="Goeker M."/>
        </authorList>
    </citation>
    <scope>NUCLEOTIDE SEQUENCE [LARGE SCALE GENOMIC DNA]</scope>
    <source>
        <strain evidence="1 2">DSM 24789</strain>
    </source>
</reference>
<name>A0A543G3A3_9FLAO</name>
<organism evidence="1 2">
    <name type="scientific">Flavobacterium branchiophilum</name>
    <dbReference type="NCBI Taxonomy" id="55197"/>
    <lineage>
        <taxon>Bacteria</taxon>
        <taxon>Pseudomonadati</taxon>
        <taxon>Bacteroidota</taxon>
        <taxon>Flavobacteriia</taxon>
        <taxon>Flavobacteriales</taxon>
        <taxon>Flavobacteriaceae</taxon>
        <taxon>Flavobacterium</taxon>
    </lineage>
</organism>
<sequence>MKLQVLQDNFGNQTGVYVPMEDWTLIKKNYPDIESLEQELPQWEKDLIDDRLEAIAKNPERLKPIESLFEELKRKI</sequence>
<dbReference type="AlphaFoldDB" id="A0A543G3A3"/>
<protein>
    <recommendedName>
        <fullName evidence="3">Addiction module component CHP02574 family protein</fullName>
    </recommendedName>
</protein>
<evidence type="ECO:0000313" key="2">
    <source>
        <dbReference type="Proteomes" id="UP000320773"/>
    </source>
</evidence>
<comment type="caution">
    <text evidence="1">The sequence shown here is derived from an EMBL/GenBank/DDBJ whole genome shotgun (WGS) entry which is preliminary data.</text>
</comment>
<accession>A0A543G3A3</accession>
<gene>
    <name evidence="1" type="ORF">BC670_1469</name>
</gene>
<proteinExistence type="predicted"/>
<dbReference type="RefSeq" id="WP_089079635.1">
    <property type="nucleotide sequence ID" value="NZ_VFPJ01000001.1"/>
</dbReference>
<dbReference type="Proteomes" id="UP000320773">
    <property type="component" value="Unassembled WGS sequence"/>
</dbReference>
<evidence type="ECO:0008006" key="3">
    <source>
        <dbReference type="Google" id="ProtNLM"/>
    </source>
</evidence>
<evidence type="ECO:0000313" key="1">
    <source>
        <dbReference type="EMBL" id="TQM40573.1"/>
    </source>
</evidence>
<dbReference type="EMBL" id="VFPJ01000001">
    <property type="protein sequence ID" value="TQM40573.1"/>
    <property type="molecule type" value="Genomic_DNA"/>
</dbReference>